<dbReference type="AlphaFoldDB" id="N1PJ25"/>
<reference evidence="2" key="1">
    <citation type="journal article" date="2012" name="PLoS Genet.">
        <title>The genomes of the fungal plant pathogens Cladosporium fulvum and Dothistroma septosporum reveal adaptation to different hosts and lifestyles but also signatures of common ancestry.</title>
        <authorList>
            <person name="de Wit P.J.G.M."/>
            <person name="van der Burgt A."/>
            <person name="Oekmen B."/>
            <person name="Stergiopoulos I."/>
            <person name="Abd-Elsalam K.A."/>
            <person name="Aerts A.L."/>
            <person name="Bahkali A.H."/>
            <person name="Beenen H.G."/>
            <person name="Chettri P."/>
            <person name="Cox M.P."/>
            <person name="Datema E."/>
            <person name="de Vries R.P."/>
            <person name="Dhillon B."/>
            <person name="Ganley A.R."/>
            <person name="Griffiths S.A."/>
            <person name="Guo Y."/>
            <person name="Hamelin R.C."/>
            <person name="Henrissat B."/>
            <person name="Kabir M.S."/>
            <person name="Jashni M.K."/>
            <person name="Kema G."/>
            <person name="Klaubauf S."/>
            <person name="Lapidus A."/>
            <person name="Levasseur A."/>
            <person name="Lindquist E."/>
            <person name="Mehrabi R."/>
            <person name="Ohm R.A."/>
            <person name="Owen T.J."/>
            <person name="Salamov A."/>
            <person name="Schwelm A."/>
            <person name="Schijlen E."/>
            <person name="Sun H."/>
            <person name="van den Burg H.A."/>
            <person name="van Ham R.C.H.J."/>
            <person name="Zhang S."/>
            <person name="Goodwin S.B."/>
            <person name="Grigoriev I.V."/>
            <person name="Collemare J."/>
            <person name="Bradshaw R.E."/>
        </authorList>
    </citation>
    <scope>NUCLEOTIDE SEQUENCE [LARGE SCALE GENOMIC DNA]</scope>
    <source>
        <strain evidence="2">NZE10 / CBS 128990</strain>
    </source>
</reference>
<keyword evidence="2" id="KW-1185">Reference proteome</keyword>
<name>N1PJ25_DOTSN</name>
<evidence type="ECO:0000313" key="2">
    <source>
        <dbReference type="Proteomes" id="UP000016933"/>
    </source>
</evidence>
<dbReference type="Proteomes" id="UP000016933">
    <property type="component" value="Unassembled WGS sequence"/>
</dbReference>
<organism evidence="1 2">
    <name type="scientific">Dothistroma septosporum (strain NZE10 / CBS 128990)</name>
    <name type="common">Red band needle blight fungus</name>
    <name type="synonym">Mycosphaerella pini</name>
    <dbReference type="NCBI Taxonomy" id="675120"/>
    <lineage>
        <taxon>Eukaryota</taxon>
        <taxon>Fungi</taxon>
        <taxon>Dikarya</taxon>
        <taxon>Ascomycota</taxon>
        <taxon>Pezizomycotina</taxon>
        <taxon>Dothideomycetes</taxon>
        <taxon>Dothideomycetidae</taxon>
        <taxon>Mycosphaerellales</taxon>
        <taxon>Mycosphaerellaceae</taxon>
        <taxon>Dothistroma</taxon>
    </lineage>
</organism>
<dbReference type="OrthoDB" id="5337378at2759"/>
<dbReference type="HOGENOM" id="CLU_1906688_0_0_1"/>
<reference evidence="1 2" key="2">
    <citation type="journal article" date="2012" name="PLoS Pathog.">
        <title>Diverse lifestyles and strategies of plant pathogenesis encoded in the genomes of eighteen Dothideomycetes fungi.</title>
        <authorList>
            <person name="Ohm R.A."/>
            <person name="Feau N."/>
            <person name="Henrissat B."/>
            <person name="Schoch C.L."/>
            <person name="Horwitz B.A."/>
            <person name="Barry K.W."/>
            <person name="Condon B.J."/>
            <person name="Copeland A.C."/>
            <person name="Dhillon B."/>
            <person name="Glaser F."/>
            <person name="Hesse C.N."/>
            <person name="Kosti I."/>
            <person name="LaButti K."/>
            <person name="Lindquist E.A."/>
            <person name="Lucas S."/>
            <person name="Salamov A.A."/>
            <person name="Bradshaw R.E."/>
            <person name="Ciuffetti L."/>
            <person name="Hamelin R.C."/>
            <person name="Kema G.H.J."/>
            <person name="Lawrence C."/>
            <person name="Scott J.A."/>
            <person name="Spatafora J.W."/>
            <person name="Turgeon B.G."/>
            <person name="de Wit P.J.G.M."/>
            <person name="Zhong S."/>
            <person name="Goodwin S.B."/>
            <person name="Grigoriev I.V."/>
        </authorList>
    </citation>
    <scope>NUCLEOTIDE SEQUENCE [LARGE SCALE GENOMIC DNA]</scope>
    <source>
        <strain evidence="2">NZE10 / CBS 128990</strain>
    </source>
</reference>
<sequence length="133" mass="15141">MTQSWPTEIEARLRFASTSKGDASYVLVQAHFILRDGDSWSWALVTPSIRAGNFLSLEEEECKHEPNSVIGRDCEYRPSFLDMLRGLQLLHDAGLCHNDNKPDIVPGQMEAQWLLGDLRNVRRADHAWHKTAP</sequence>
<dbReference type="EMBL" id="KB446542">
    <property type="protein sequence ID" value="EME41321.1"/>
    <property type="molecule type" value="Genomic_DNA"/>
</dbReference>
<evidence type="ECO:0008006" key="3">
    <source>
        <dbReference type="Google" id="ProtNLM"/>
    </source>
</evidence>
<accession>N1PJ25</accession>
<evidence type="ECO:0000313" key="1">
    <source>
        <dbReference type="EMBL" id="EME41321.1"/>
    </source>
</evidence>
<gene>
    <name evidence="1" type="ORF">DOTSEDRAFT_73652</name>
</gene>
<protein>
    <recommendedName>
        <fullName evidence="3">Protein kinase domain-containing protein</fullName>
    </recommendedName>
</protein>
<dbReference type="eggNOG" id="ENOG502SND1">
    <property type="taxonomic scope" value="Eukaryota"/>
</dbReference>
<proteinExistence type="predicted"/>
<dbReference type="STRING" id="675120.N1PJ25"/>